<feature type="compositionally biased region" description="Gly residues" evidence="3">
    <location>
        <begin position="213"/>
        <end position="224"/>
    </location>
</feature>
<feature type="compositionally biased region" description="Low complexity" evidence="3">
    <location>
        <begin position="445"/>
        <end position="457"/>
    </location>
</feature>
<dbReference type="InterPro" id="IPR045180">
    <property type="entry name" value="La_dom_prot"/>
</dbReference>
<feature type="compositionally biased region" description="Polar residues" evidence="3">
    <location>
        <begin position="1"/>
        <end position="45"/>
    </location>
</feature>
<comment type="caution">
    <text evidence="5">The sequence shown here is derived from an EMBL/GenBank/DDBJ whole genome shotgun (WGS) entry which is preliminary data.</text>
</comment>
<evidence type="ECO:0000256" key="3">
    <source>
        <dbReference type="SAM" id="MobiDB-lite"/>
    </source>
</evidence>
<organism evidence="5 6">
    <name type="scientific">Anisodus acutangulus</name>
    <dbReference type="NCBI Taxonomy" id="402998"/>
    <lineage>
        <taxon>Eukaryota</taxon>
        <taxon>Viridiplantae</taxon>
        <taxon>Streptophyta</taxon>
        <taxon>Embryophyta</taxon>
        <taxon>Tracheophyta</taxon>
        <taxon>Spermatophyta</taxon>
        <taxon>Magnoliopsida</taxon>
        <taxon>eudicotyledons</taxon>
        <taxon>Gunneridae</taxon>
        <taxon>Pentapetalae</taxon>
        <taxon>asterids</taxon>
        <taxon>lamiids</taxon>
        <taxon>Solanales</taxon>
        <taxon>Solanaceae</taxon>
        <taxon>Solanoideae</taxon>
        <taxon>Hyoscyameae</taxon>
        <taxon>Anisodus</taxon>
    </lineage>
</organism>
<feature type="compositionally biased region" description="Polar residues" evidence="3">
    <location>
        <begin position="90"/>
        <end position="108"/>
    </location>
</feature>
<dbReference type="SMART" id="SM00715">
    <property type="entry name" value="LA"/>
    <property type="match status" value="1"/>
</dbReference>
<evidence type="ECO:0000256" key="2">
    <source>
        <dbReference type="PROSITE-ProRule" id="PRU00332"/>
    </source>
</evidence>
<dbReference type="PROSITE" id="PS50961">
    <property type="entry name" value="HTH_LA"/>
    <property type="match status" value="1"/>
</dbReference>
<evidence type="ECO:0000313" key="6">
    <source>
        <dbReference type="Proteomes" id="UP001152561"/>
    </source>
</evidence>
<keyword evidence="6" id="KW-1185">Reference proteome</keyword>
<evidence type="ECO:0000256" key="1">
    <source>
        <dbReference type="ARBA" id="ARBA00022884"/>
    </source>
</evidence>
<proteinExistence type="predicted"/>
<dbReference type="EMBL" id="JAJAGQ010000003">
    <property type="protein sequence ID" value="KAJ8567649.1"/>
    <property type="molecule type" value="Genomic_DNA"/>
</dbReference>
<dbReference type="Pfam" id="PF05383">
    <property type="entry name" value="La"/>
    <property type="match status" value="1"/>
</dbReference>
<feature type="compositionally biased region" description="Low complexity" evidence="3">
    <location>
        <begin position="53"/>
        <end position="74"/>
    </location>
</feature>
<protein>
    <recommendedName>
        <fullName evidence="4">HTH La-type RNA-binding domain-containing protein</fullName>
    </recommendedName>
</protein>
<evidence type="ECO:0000313" key="5">
    <source>
        <dbReference type="EMBL" id="KAJ8567649.1"/>
    </source>
</evidence>
<reference evidence="6" key="1">
    <citation type="journal article" date="2023" name="Proc. Natl. Acad. Sci. U.S.A.">
        <title>Genomic and structural basis for evolution of tropane alkaloid biosynthesis.</title>
        <authorList>
            <person name="Wanga Y.-J."/>
            <person name="Taina T."/>
            <person name="Yua J.-Y."/>
            <person name="Lia J."/>
            <person name="Xua B."/>
            <person name="Chenc J."/>
            <person name="D'Auriad J.C."/>
            <person name="Huanga J.-P."/>
            <person name="Huanga S.-X."/>
        </authorList>
    </citation>
    <scope>NUCLEOTIDE SEQUENCE [LARGE SCALE GENOMIC DNA]</scope>
    <source>
        <strain evidence="6">cv. KIB-2019</strain>
    </source>
</reference>
<sequence length="481" mass="52397">MATATNPKPTSAPHSLRNTNNDSGAASIGSPQRSSATRGSSSPWTQIVCGGESESLIAEISSSPPLSPLSSEKIVNTSSDRSPSKVAAAGSTSSDSFAETQLENSDNGNGAKKPAWNKPSNGAVPVMDAVSWPALSESTKALQEGSDSISQVISITSNYPSSNGGLPQQQPLQGSVVEITQNNQWDGGQRGGFGSQSPGGNEHQQQRNSYRRGNGGPRPRGGYGGRRDQDRGNQDWNPHRSFGSRDAHRAPMRPFYRGPLHASPHFMPQPLPGRSFGAPMVYPDVPPPVIYVPGLPTDPLRMPMIAPMQPLFFHVPDTQLYSKIVSQIDYYFSNENLIKDTFLRQNMDEQGWVPVNLIAGFKKVMQLADNLQLILDVVRSSTVVEVQGEKIRRRNDWMNWAMPPSAKYSTVSNPRSHKKSSPYSLVEHFQSVAFDEKEQFTYLSRSSSAELSSTSKQSENEIVEQAVAQRGQPMPFGNPSN</sequence>
<feature type="region of interest" description="Disordered" evidence="3">
    <location>
        <begin position="1"/>
        <end position="125"/>
    </location>
</feature>
<dbReference type="InterPro" id="IPR036390">
    <property type="entry name" value="WH_DNA-bd_sf"/>
</dbReference>
<dbReference type="PANTHER" id="PTHR22792:SF132">
    <property type="entry name" value="LA-RELATED PROTEIN 1"/>
    <property type="match status" value="1"/>
</dbReference>
<dbReference type="FunFam" id="1.10.10.10:FF:000131">
    <property type="entry name" value="la-related protein 1B isoform X2"/>
    <property type="match status" value="1"/>
</dbReference>
<dbReference type="Proteomes" id="UP001152561">
    <property type="component" value="Unassembled WGS sequence"/>
</dbReference>
<feature type="region of interest" description="Disordered" evidence="3">
    <location>
        <begin position="183"/>
        <end position="254"/>
    </location>
</feature>
<feature type="region of interest" description="Disordered" evidence="3">
    <location>
        <begin position="445"/>
        <end position="481"/>
    </location>
</feature>
<dbReference type="SUPFAM" id="SSF46785">
    <property type="entry name" value="Winged helix' DNA-binding domain"/>
    <property type="match status" value="1"/>
</dbReference>
<dbReference type="GO" id="GO:0003723">
    <property type="term" value="F:RNA binding"/>
    <property type="evidence" value="ECO:0007669"/>
    <property type="project" value="UniProtKB-UniRule"/>
</dbReference>
<dbReference type="OrthoDB" id="340227at2759"/>
<feature type="domain" description="HTH La-type RNA-binding" evidence="4">
    <location>
        <begin position="314"/>
        <end position="403"/>
    </location>
</feature>
<dbReference type="InterPro" id="IPR006630">
    <property type="entry name" value="La_HTH"/>
</dbReference>
<dbReference type="Gene3D" id="1.10.10.10">
    <property type="entry name" value="Winged helix-like DNA-binding domain superfamily/Winged helix DNA-binding domain"/>
    <property type="match status" value="1"/>
</dbReference>
<accession>A0A9Q1MTC0</accession>
<evidence type="ECO:0000259" key="4">
    <source>
        <dbReference type="PROSITE" id="PS50961"/>
    </source>
</evidence>
<dbReference type="InterPro" id="IPR036388">
    <property type="entry name" value="WH-like_DNA-bd_sf"/>
</dbReference>
<dbReference type="PANTHER" id="PTHR22792">
    <property type="entry name" value="LUPUS LA PROTEIN-RELATED"/>
    <property type="match status" value="1"/>
</dbReference>
<keyword evidence="1 2" id="KW-0694">RNA-binding</keyword>
<dbReference type="GO" id="GO:0005737">
    <property type="term" value="C:cytoplasm"/>
    <property type="evidence" value="ECO:0007669"/>
    <property type="project" value="UniProtKB-ARBA"/>
</dbReference>
<gene>
    <name evidence="5" type="ORF">K7X08_019857</name>
</gene>
<feature type="compositionally biased region" description="Polar residues" evidence="3">
    <location>
        <begin position="195"/>
        <end position="208"/>
    </location>
</feature>
<name>A0A9Q1MTC0_9SOLA</name>
<dbReference type="CDD" id="cd07323">
    <property type="entry name" value="LAM"/>
    <property type="match status" value="1"/>
</dbReference>
<dbReference type="AlphaFoldDB" id="A0A9Q1MTC0"/>